<keyword evidence="1" id="KW-0472">Membrane</keyword>
<keyword evidence="1" id="KW-0812">Transmembrane</keyword>
<feature type="transmembrane region" description="Helical" evidence="1">
    <location>
        <begin position="218"/>
        <end position="238"/>
    </location>
</feature>
<reference evidence="2 3" key="1">
    <citation type="submission" date="2015-12" db="EMBL/GenBank/DDBJ databases">
        <title>The genome of Folsomia candida.</title>
        <authorList>
            <person name="Faddeeva A."/>
            <person name="Derks M.F."/>
            <person name="Anvar Y."/>
            <person name="Smit S."/>
            <person name="Van Straalen N."/>
            <person name="Roelofs D."/>
        </authorList>
    </citation>
    <scope>NUCLEOTIDE SEQUENCE [LARGE SCALE GENOMIC DNA]</scope>
    <source>
        <strain evidence="2 3">VU population</strain>
        <tissue evidence="2">Whole body</tissue>
    </source>
</reference>
<dbReference type="EMBL" id="LNIX01000010">
    <property type="protein sequence ID" value="OXA49632.1"/>
    <property type="molecule type" value="Genomic_DNA"/>
</dbReference>
<feature type="transmembrane region" description="Helical" evidence="1">
    <location>
        <begin position="133"/>
        <end position="154"/>
    </location>
</feature>
<feature type="transmembrane region" description="Helical" evidence="1">
    <location>
        <begin position="86"/>
        <end position="112"/>
    </location>
</feature>
<feature type="transmembrane region" description="Helical" evidence="1">
    <location>
        <begin position="35"/>
        <end position="57"/>
    </location>
</feature>
<sequence>MSILSFSIISIDYFVFLLLEQWFSSVNPSPPIWKFVFIYYCITLFTACVLFVTHFSLLRKETIRLLNSGIQVEQTVNLKGQDSVNTFYLCFIAQCIIGVCILPIIGFAFGLIRPCMPPALTSSMGQECKSWDHVGQIGIVFQTCLSILLGYIAGQLAANVVFAVGIVLVYPTVIKLIILDSIARNFNRAWQNGFAYLRTFRTLQILSIMHNAVLSQPIMPVFVGGVTVCLSFALYILIVPTSEVPLPVFLLFCQVTLHMFVIIVGPFKMMACPLVKSIEVLKSLERIKGTSLVRKFVRSCPPCKMSLGDGTFFDMATSLVILRKSVDLLIYFLLT</sequence>
<feature type="transmembrane region" description="Helical" evidence="1">
    <location>
        <begin position="6"/>
        <end position="23"/>
    </location>
</feature>
<dbReference type="AlphaFoldDB" id="A0A226DVZ0"/>
<proteinExistence type="predicted"/>
<name>A0A226DVZ0_FOLCA</name>
<protein>
    <submittedName>
        <fullName evidence="2">Uncharacterized protein</fullName>
    </submittedName>
</protein>
<gene>
    <name evidence="2" type="ORF">Fcan01_15553</name>
</gene>
<evidence type="ECO:0000313" key="3">
    <source>
        <dbReference type="Proteomes" id="UP000198287"/>
    </source>
</evidence>
<comment type="caution">
    <text evidence="2">The sequence shown here is derived from an EMBL/GenBank/DDBJ whole genome shotgun (WGS) entry which is preliminary data.</text>
</comment>
<keyword evidence="1" id="KW-1133">Transmembrane helix</keyword>
<feature type="transmembrane region" description="Helical" evidence="1">
    <location>
        <begin position="244"/>
        <end position="267"/>
    </location>
</feature>
<organism evidence="2 3">
    <name type="scientific">Folsomia candida</name>
    <name type="common">Springtail</name>
    <dbReference type="NCBI Taxonomy" id="158441"/>
    <lineage>
        <taxon>Eukaryota</taxon>
        <taxon>Metazoa</taxon>
        <taxon>Ecdysozoa</taxon>
        <taxon>Arthropoda</taxon>
        <taxon>Hexapoda</taxon>
        <taxon>Collembola</taxon>
        <taxon>Entomobryomorpha</taxon>
        <taxon>Isotomoidea</taxon>
        <taxon>Isotomidae</taxon>
        <taxon>Proisotominae</taxon>
        <taxon>Folsomia</taxon>
    </lineage>
</organism>
<accession>A0A226DVZ0</accession>
<evidence type="ECO:0000313" key="2">
    <source>
        <dbReference type="EMBL" id="OXA49632.1"/>
    </source>
</evidence>
<feature type="transmembrane region" description="Helical" evidence="1">
    <location>
        <begin position="160"/>
        <end position="178"/>
    </location>
</feature>
<keyword evidence="3" id="KW-1185">Reference proteome</keyword>
<dbReference type="Proteomes" id="UP000198287">
    <property type="component" value="Unassembled WGS sequence"/>
</dbReference>
<evidence type="ECO:0000256" key="1">
    <source>
        <dbReference type="SAM" id="Phobius"/>
    </source>
</evidence>